<accession>A0A518I1N1</accession>
<name>A0A518I1N1_9BACT</name>
<proteinExistence type="predicted"/>
<dbReference type="AlphaFoldDB" id="A0A518I1N1"/>
<organism evidence="1 2">
    <name type="scientific">Stieleria neptunia</name>
    <dbReference type="NCBI Taxonomy" id="2527979"/>
    <lineage>
        <taxon>Bacteria</taxon>
        <taxon>Pseudomonadati</taxon>
        <taxon>Planctomycetota</taxon>
        <taxon>Planctomycetia</taxon>
        <taxon>Pirellulales</taxon>
        <taxon>Pirellulaceae</taxon>
        <taxon>Stieleria</taxon>
    </lineage>
</organism>
<protein>
    <submittedName>
        <fullName evidence="1">Uncharacterized protein</fullName>
    </submittedName>
</protein>
<dbReference type="Proteomes" id="UP000319004">
    <property type="component" value="Chromosome"/>
</dbReference>
<reference evidence="1 2" key="1">
    <citation type="submission" date="2019-03" db="EMBL/GenBank/DDBJ databases">
        <title>Deep-cultivation of Planctomycetes and their phenomic and genomic characterization uncovers novel biology.</title>
        <authorList>
            <person name="Wiegand S."/>
            <person name="Jogler M."/>
            <person name="Boedeker C."/>
            <person name="Pinto D."/>
            <person name="Vollmers J."/>
            <person name="Rivas-Marin E."/>
            <person name="Kohn T."/>
            <person name="Peeters S.H."/>
            <person name="Heuer A."/>
            <person name="Rast P."/>
            <person name="Oberbeckmann S."/>
            <person name="Bunk B."/>
            <person name="Jeske O."/>
            <person name="Meyerdierks A."/>
            <person name="Storesund J.E."/>
            <person name="Kallscheuer N."/>
            <person name="Luecker S."/>
            <person name="Lage O.M."/>
            <person name="Pohl T."/>
            <person name="Merkel B.J."/>
            <person name="Hornburger P."/>
            <person name="Mueller R.-W."/>
            <person name="Bruemmer F."/>
            <person name="Labrenz M."/>
            <person name="Spormann A.M."/>
            <person name="Op den Camp H."/>
            <person name="Overmann J."/>
            <person name="Amann R."/>
            <person name="Jetten M.S.M."/>
            <person name="Mascher T."/>
            <person name="Medema M.H."/>
            <person name="Devos D.P."/>
            <person name="Kaster A.-K."/>
            <person name="Ovreas L."/>
            <person name="Rohde M."/>
            <person name="Galperin M.Y."/>
            <person name="Jogler C."/>
        </authorList>
    </citation>
    <scope>NUCLEOTIDE SEQUENCE [LARGE SCALE GENOMIC DNA]</scope>
    <source>
        <strain evidence="1 2">Enr13</strain>
    </source>
</reference>
<evidence type="ECO:0000313" key="2">
    <source>
        <dbReference type="Proteomes" id="UP000319004"/>
    </source>
</evidence>
<gene>
    <name evidence="1" type="ORF">Enr13x_69240</name>
</gene>
<dbReference type="KEGG" id="snep:Enr13x_69240"/>
<evidence type="ECO:0000313" key="1">
    <source>
        <dbReference type="EMBL" id="QDV47015.1"/>
    </source>
</evidence>
<dbReference type="EMBL" id="CP037423">
    <property type="protein sequence ID" value="QDV47015.1"/>
    <property type="molecule type" value="Genomic_DNA"/>
</dbReference>
<sequence length="57" mass="6565">MVKPSLPHHGPSVLERWHRSFHPPNPWYLEYRLVHRDSCSGFAASSDFFLCPGQAIC</sequence>
<keyword evidence="2" id="KW-1185">Reference proteome</keyword>